<reference evidence="2" key="1">
    <citation type="submission" date="2022-09" db="EMBL/GenBank/DDBJ databases">
        <title>Tahibacter sp. nov., isolated from a fresh water.</title>
        <authorList>
            <person name="Baek J.H."/>
            <person name="Lee J.K."/>
            <person name="Kim J.M."/>
            <person name="Jeon C.O."/>
        </authorList>
    </citation>
    <scope>NUCLEOTIDE SEQUENCE</scope>
    <source>
        <strain evidence="2">W38</strain>
    </source>
</reference>
<keyword evidence="3" id="KW-1185">Reference proteome</keyword>
<evidence type="ECO:0000313" key="3">
    <source>
        <dbReference type="Proteomes" id="UP001064632"/>
    </source>
</evidence>
<dbReference type="EMBL" id="CP104694">
    <property type="protein sequence ID" value="UXI69066.1"/>
    <property type="molecule type" value="Genomic_DNA"/>
</dbReference>
<organism evidence="2 3">
    <name type="scientific">Tahibacter amnicola</name>
    <dbReference type="NCBI Taxonomy" id="2976241"/>
    <lineage>
        <taxon>Bacteria</taxon>
        <taxon>Pseudomonadati</taxon>
        <taxon>Pseudomonadota</taxon>
        <taxon>Gammaproteobacteria</taxon>
        <taxon>Lysobacterales</taxon>
        <taxon>Rhodanobacteraceae</taxon>
        <taxon>Tahibacter</taxon>
    </lineage>
</organism>
<keyword evidence="1" id="KW-0732">Signal</keyword>
<dbReference type="Proteomes" id="UP001064632">
    <property type="component" value="Chromosome"/>
</dbReference>
<feature type="chain" id="PRO_5047469633" description="Lipoprotein" evidence="1">
    <location>
        <begin position="19"/>
        <end position="244"/>
    </location>
</feature>
<sequence>MIRVPIRWLLIPAVLTLAACSDGGKPAAAPPGAAQLQAQQLAVQAAEKLKMYEQLRTTERYDLAEGIGSDIVKRFPGTPAADEVQKTLPALKERAAALAESRRIARLWTYNQVKEGKGTQYTAYVFAQGSPEQEGPDRVRLVLRQHPEWGQSVYLLRDEGGFTCGRDCSVSVRFDDQPAERMPATIPPTGEPAMFIDRDVAFIAKASKARHVFIDCEWKGKGKRTLDFEVAGLDLAKLPNPPKK</sequence>
<evidence type="ECO:0000313" key="2">
    <source>
        <dbReference type="EMBL" id="UXI69066.1"/>
    </source>
</evidence>
<feature type="signal peptide" evidence="1">
    <location>
        <begin position="1"/>
        <end position="18"/>
    </location>
</feature>
<evidence type="ECO:0000256" key="1">
    <source>
        <dbReference type="SAM" id="SignalP"/>
    </source>
</evidence>
<gene>
    <name evidence="2" type="ORF">N4264_05285</name>
</gene>
<name>A0ABY6BGB2_9GAMM</name>
<accession>A0ABY6BGB2</accession>
<dbReference type="RefSeq" id="WP_261696024.1">
    <property type="nucleotide sequence ID" value="NZ_CP104694.1"/>
</dbReference>
<proteinExistence type="predicted"/>
<dbReference type="PROSITE" id="PS51257">
    <property type="entry name" value="PROKAR_LIPOPROTEIN"/>
    <property type="match status" value="1"/>
</dbReference>
<evidence type="ECO:0008006" key="4">
    <source>
        <dbReference type="Google" id="ProtNLM"/>
    </source>
</evidence>
<protein>
    <recommendedName>
        <fullName evidence="4">Lipoprotein</fullName>
    </recommendedName>
</protein>